<dbReference type="Gene3D" id="3.30.160.20">
    <property type="match status" value="1"/>
</dbReference>
<dbReference type="GO" id="GO:0032543">
    <property type="term" value="P:mitochondrial translation"/>
    <property type="evidence" value="ECO:0007669"/>
    <property type="project" value="UniProtKB-ARBA"/>
</dbReference>
<dbReference type="Gene3D" id="3.30.70.1660">
    <property type="match status" value="1"/>
</dbReference>
<dbReference type="PANTHER" id="PTHR43804:SF7">
    <property type="entry name" value="LD18447P"/>
    <property type="match status" value="1"/>
</dbReference>
<organism evidence="6 7">
    <name type="scientific">Colletotrichum nymphaeae SA-01</name>
    <dbReference type="NCBI Taxonomy" id="1460502"/>
    <lineage>
        <taxon>Eukaryota</taxon>
        <taxon>Fungi</taxon>
        <taxon>Dikarya</taxon>
        <taxon>Ascomycota</taxon>
        <taxon>Pezizomycotina</taxon>
        <taxon>Sordariomycetes</taxon>
        <taxon>Hypocreomycetidae</taxon>
        <taxon>Glomerellales</taxon>
        <taxon>Glomerellaceae</taxon>
        <taxon>Colletotrichum</taxon>
        <taxon>Colletotrichum acutatum species complex</taxon>
    </lineage>
</organism>
<dbReference type="InterPro" id="IPR050057">
    <property type="entry name" value="Prokaryotic/Mito_RF"/>
</dbReference>
<dbReference type="SUPFAM" id="SSF75620">
    <property type="entry name" value="Release factor"/>
    <property type="match status" value="1"/>
</dbReference>
<dbReference type="InterPro" id="IPR045853">
    <property type="entry name" value="Pep_chain_release_fac_I_sf"/>
</dbReference>
<evidence type="ECO:0000313" key="7">
    <source>
        <dbReference type="Proteomes" id="UP000070054"/>
    </source>
</evidence>
<protein>
    <submittedName>
        <fullName evidence="6">RF-1 domain-containing protein</fullName>
    </submittedName>
</protein>
<dbReference type="Pfam" id="PF00472">
    <property type="entry name" value="RF-1"/>
    <property type="match status" value="1"/>
</dbReference>
<accession>A0A135T585</accession>
<dbReference type="InterPro" id="IPR000352">
    <property type="entry name" value="Pep_chain_release_fac_I"/>
</dbReference>
<dbReference type="Pfam" id="PF03462">
    <property type="entry name" value="PCRF"/>
    <property type="match status" value="1"/>
</dbReference>
<dbReference type="OrthoDB" id="2019491at2759"/>
<evidence type="ECO:0000313" key="6">
    <source>
        <dbReference type="EMBL" id="KXH43299.1"/>
    </source>
</evidence>
<keyword evidence="7" id="KW-1185">Reference proteome</keyword>
<dbReference type="SMART" id="SM00937">
    <property type="entry name" value="PCRF"/>
    <property type="match status" value="1"/>
</dbReference>
<evidence type="ECO:0000256" key="3">
    <source>
        <dbReference type="ARBA" id="ARBA00022917"/>
    </source>
</evidence>
<proteinExistence type="inferred from homology"/>
<dbReference type="Gene3D" id="6.10.140.1950">
    <property type="match status" value="1"/>
</dbReference>
<comment type="similarity">
    <text evidence="1">Belongs to the prokaryotic/mitochondrial release factor family.</text>
</comment>
<keyword evidence="2" id="KW-0488">Methylation</keyword>
<keyword evidence="3" id="KW-0648">Protein biosynthesis</keyword>
<dbReference type="Proteomes" id="UP000070054">
    <property type="component" value="Unassembled WGS sequence"/>
</dbReference>
<dbReference type="EMBL" id="JEMN01001238">
    <property type="protein sequence ID" value="KXH43299.1"/>
    <property type="molecule type" value="Genomic_DNA"/>
</dbReference>
<sequence>MYSDTDSGEETPVIYTAIAGAAAAAAIKVTGILEGQMMDASSDEYFTEEDASSQSSDDAHEEDSDTKYDKKGNRRVPLLSDWPALPSPAASRRMAIEQGVQKFHHSQAELQKSIAGVKRTQAMTAASAAADGEHAIKRAKTIASVGQALDAVAIHPVRLTPRRTKSKHRQELMEVTCDRVTRILDQCTGIMKSIEKEMRDPVQLAMTDVKDIFGPELVPFGLKAIATEFRETRMDEMYMRFLLPKKRAYLRSQGLVVPPREFIIKKAVADVWFNFEDRLMPGGLEIACQSLMKPGMAEMYLVYPLAAKRAYLERERVLRGPRTVQKPLDQYVMPSGGEEKGRVREWLASMDDTSQSAKRQRTLWDIPNFFRPPPKRHPIPPNFSLTSPPSCSSMLAAPWVCRRCLGGLLKPRATQFIRHASSDAAATLPPALLQRARNITKEHDALAAALEADYDSKTARRVGELSSVVTALREWEKAQSSIAELDGLLYSKDKELREMAAEELQATNGQLSSLSRKLSASLTPKDPYAHMPCLLELRPGPGGLEGRFFADTLFKMYKGYCARKGLRANVIKYDMADAAGDSSSAAGESPLQEAVIEVQDPGAYDLFRGEAGMHRVQRIPATESKGRVHTSAVAVWVLPSFQGDNGGDMEDINNPESDFFIDPSEVKIETMRARGAGGQHVNKTESAIRMTHIPTGTVVSMQDSRSQSRNRDDAWKLIRSRVALQRREAREEAAAQLRNSVLSKHKITRGDKIRTYNYNQDRVTDHRAGIDVHNLPDVIAGGESLDKIVDEVRDWLVSGDIEAMMADEEAANAEAKKAQK</sequence>
<dbReference type="AlphaFoldDB" id="A0A135T585"/>
<reference evidence="6 7" key="1">
    <citation type="submission" date="2014-02" db="EMBL/GenBank/DDBJ databases">
        <title>The genome sequence of Colletotrichum nymphaeae SA-01.</title>
        <authorList>
            <person name="Baroncelli R."/>
            <person name="Thon M.R."/>
        </authorList>
    </citation>
    <scope>NUCLEOTIDE SEQUENCE [LARGE SCALE GENOMIC DNA]</scope>
    <source>
        <strain evidence="6 7">SA-01</strain>
    </source>
</reference>
<dbReference type="GO" id="GO:0005739">
    <property type="term" value="C:mitochondrion"/>
    <property type="evidence" value="ECO:0007669"/>
    <property type="project" value="UniProtKB-ARBA"/>
</dbReference>
<evidence type="ECO:0000256" key="2">
    <source>
        <dbReference type="ARBA" id="ARBA00022481"/>
    </source>
</evidence>
<evidence type="ECO:0000256" key="4">
    <source>
        <dbReference type="SAM" id="MobiDB-lite"/>
    </source>
</evidence>
<feature type="domain" description="Prokaryotic-type class I peptide chain release factors" evidence="5">
    <location>
        <begin position="672"/>
        <end position="688"/>
    </location>
</feature>
<feature type="region of interest" description="Disordered" evidence="4">
    <location>
        <begin position="45"/>
        <end position="84"/>
    </location>
</feature>
<gene>
    <name evidence="6" type="ORF">CNYM01_04757</name>
</gene>
<evidence type="ECO:0000259" key="5">
    <source>
        <dbReference type="PROSITE" id="PS00745"/>
    </source>
</evidence>
<dbReference type="PROSITE" id="PS00745">
    <property type="entry name" value="RF_PROK_I"/>
    <property type="match status" value="1"/>
</dbReference>
<dbReference type="FunFam" id="3.30.160.20:FF:000004">
    <property type="entry name" value="Peptide chain release factor 1"/>
    <property type="match status" value="1"/>
</dbReference>
<evidence type="ECO:0000256" key="1">
    <source>
        <dbReference type="ARBA" id="ARBA00010835"/>
    </source>
</evidence>
<comment type="caution">
    <text evidence="6">The sequence shown here is derived from an EMBL/GenBank/DDBJ whole genome shotgun (WGS) entry which is preliminary data.</text>
</comment>
<dbReference type="GO" id="GO:0003747">
    <property type="term" value="F:translation release factor activity"/>
    <property type="evidence" value="ECO:0007669"/>
    <property type="project" value="InterPro"/>
</dbReference>
<name>A0A135T585_9PEZI</name>
<dbReference type="PANTHER" id="PTHR43804">
    <property type="entry name" value="LD18447P"/>
    <property type="match status" value="1"/>
</dbReference>
<dbReference type="InterPro" id="IPR005139">
    <property type="entry name" value="PCRF"/>
</dbReference>